<dbReference type="Proteomes" id="UP000567795">
    <property type="component" value="Unassembled WGS sequence"/>
</dbReference>
<evidence type="ECO:0000313" key="4">
    <source>
        <dbReference type="Proteomes" id="UP000567795"/>
    </source>
</evidence>
<dbReference type="Pfam" id="PF13529">
    <property type="entry name" value="Peptidase_C39_2"/>
    <property type="match status" value="1"/>
</dbReference>
<gene>
    <name evidence="3" type="ORF">FHU37_001731</name>
</gene>
<evidence type="ECO:0000313" key="3">
    <source>
        <dbReference type="EMBL" id="NYI04788.1"/>
    </source>
</evidence>
<keyword evidence="4" id="KW-1185">Reference proteome</keyword>
<dbReference type="CDD" id="cd02549">
    <property type="entry name" value="Peptidase_C39A"/>
    <property type="match status" value="1"/>
</dbReference>
<comment type="caution">
    <text evidence="3">The sequence shown here is derived from an EMBL/GenBank/DDBJ whole genome shotgun (WGS) entry which is preliminary data.</text>
</comment>
<evidence type="ECO:0000259" key="2">
    <source>
        <dbReference type="Pfam" id="PF13529"/>
    </source>
</evidence>
<dbReference type="PROSITE" id="PS51318">
    <property type="entry name" value="TAT"/>
    <property type="match status" value="1"/>
</dbReference>
<reference evidence="3 4" key="1">
    <citation type="submission" date="2020-07" db="EMBL/GenBank/DDBJ databases">
        <title>Sequencing the genomes of 1000 actinobacteria strains.</title>
        <authorList>
            <person name="Klenk H.-P."/>
        </authorList>
    </citation>
    <scope>NUCLEOTIDE SEQUENCE [LARGE SCALE GENOMIC DNA]</scope>
    <source>
        <strain evidence="3 4">DSM 42178</strain>
    </source>
</reference>
<dbReference type="EMBL" id="JACBZD010000001">
    <property type="protein sequence ID" value="NYI04788.1"/>
    <property type="molecule type" value="Genomic_DNA"/>
</dbReference>
<dbReference type="Gene3D" id="3.90.70.10">
    <property type="entry name" value="Cysteine proteinases"/>
    <property type="match status" value="1"/>
</dbReference>
<dbReference type="RefSeq" id="WP_179813635.1">
    <property type="nucleotide sequence ID" value="NZ_JACBZD010000001.1"/>
</dbReference>
<feature type="signal peptide" evidence="1">
    <location>
        <begin position="1"/>
        <end position="30"/>
    </location>
</feature>
<sequence length="430" mass="46235">MSARRRRLRGLVLALLSLTAVLTAPPAAVAAERAKPERSRVVFHRWTDRADFAVGAHAGTVPGDSLRVAAPVGTTTYTDPHGGTTRTWEYARYTTAERTVGFRATELVASWTADTPPGTWLQVEMRGRTHTGTLTAWYVMGRWASGDRDVHRTSVDGQGDADGTVAVDTFVAAAGRALTAYQLRVTLHRAPGQAAWPAVRSLGAMASAVADRATVPASPGGVAWGVELDVPRRSQEIHLGEYPEYDGGGEAWCSPTSTTMVMEYWGRGPSERDLAWVDPSVVDPQVDHAARFTYDYGYQGTGNWPFNTAYAGTYGLEGFVTRLRSLTELERFIAAGIPVITSQSFAEGELPGAGYGTDGHLMVVVGFTEDGDVIANDPYSDTNEQVRRVYPRAAFENVWQRASSSGGVVYVIHPAGVPLPAHPPGAGGNW</sequence>
<organism evidence="3 4">
    <name type="scientific">Allostreptomyces psammosilenae</name>
    <dbReference type="NCBI Taxonomy" id="1892865"/>
    <lineage>
        <taxon>Bacteria</taxon>
        <taxon>Bacillati</taxon>
        <taxon>Actinomycetota</taxon>
        <taxon>Actinomycetes</taxon>
        <taxon>Kitasatosporales</taxon>
        <taxon>Streptomycetaceae</taxon>
        <taxon>Allostreptomyces</taxon>
    </lineage>
</organism>
<dbReference type="InterPro" id="IPR039563">
    <property type="entry name" value="Peptidase_C39_single_dom"/>
</dbReference>
<evidence type="ECO:0000256" key="1">
    <source>
        <dbReference type="SAM" id="SignalP"/>
    </source>
</evidence>
<dbReference type="InterPro" id="IPR006311">
    <property type="entry name" value="TAT_signal"/>
</dbReference>
<feature type="chain" id="PRO_5032425524" description="Peptidase C39-like domain-containing protein" evidence="1">
    <location>
        <begin position="31"/>
        <end position="430"/>
    </location>
</feature>
<accession>A0A853A2U4</accession>
<dbReference type="AlphaFoldDB" id="A0A853A2U4"/>
<dbReference type="InterPro" id="IPR039564">
    <property type="entry name" value="Peptidase_C39-like"/>
</dbReference>
<keyword evidence="1" id="KW-0732">Signal</keyword>
<name>A0A853A2U4_9ACTN</name>
<proteinExistence type="predicted"/>
<feature type="domain" description="Peptidase C39-like" evidence="2">
    <location>
        <begin position="228"/>
        <end position="379"/>
    </location>
</feature>
<protein>
    <recommendedName>
        <fullName evidence="2">Peptidase C39-like domain-containing protein</fullName>
    </recommendedName>
</protein>